<dbReference type="PROSITE" id="PS51217">
    <property type="entry name" value="UVRD_HELICASE_CTER"/>
    <property type="match status" value="1"/>
</dbReference>
<dbReference type="GO" id="GO:0005829">
    <property type="term" value="C:cytosol"/>
    <property type="evidence" value="ECO:0007669"/>
    <property type="project" value="TreeGrafter"/>
</dbReference>
<dbReference type="GO" id="GO:0005524">
    <property type="term" value="F:ATP binding"/>
    <property type="evidence" value="ECO:0007669"/>
    <property type="project" value="UniProtKB-KW"/>
</dbReference>
<proteinExistence type="predicted"/>
<keyword evidence="1" id="KW-0547">Nucleotide-binding</keyword>
<dbReference type="GO" id="GO:0003677">
    <property type="term" value="F:DNA binding"/>
    <property type="evidence" value="ECO:0007669"/>
    <property type="project" value="InterPro"/>
</dbReference>
<evidence type="ECO:0000313" key="7">
    <source>
        <dbReference type="EMBL" id="CAB4623985.1"/>
    </source>
</evidence>
<evidence type="ECO:0000256" key="4">
    <source>
        <dbReference type="ARBA" id="ARBA00022840"/>
    </source>
</evidence>
<keyword evidence="2" id="KW-0378">Hydrolase</keyword>
<gene>
    <name evidence="7" type="ORF">UFOPK1939_00784</name>
</gene>
<evidence type="ECO:0000256" key="1">
    <source>
        <dbReference type="ARBA" id="ARBA00022741"/>
    </source>
</evidence>
<evidence type="ECO:0000256" key="3">
    <source>
        <dbReference type="ARBA" id="ARBA00022806"/>
    </source>
</evidence>
<dbReference type="SUPFAM" id="SSF47819">
    <property type="entry name" value="HRDC-like"/>
    <property type="match status" value="1"/>
</dbReference>
<keyword evidence="4" id="KW-0067">ATP-binding</keyword>
<dbReference type="Gene3D" id="1.10.150.80">
    <property type="entry name" value="HRDC domain"/>
    <property type="match status" value="1"/>
</dbReference>
<feature type="domain" description="UvrD-like helicase C-terminal" evidence="6">
    <location>
        <begin position="1"/>
        <end position="199"/>
    </location>
</feature>
<evidence type="ECO:0000259" key="6">
    <source>
        <dbReference type="PROSITE" id="PS51217"/>
    </source>
</evidence>
<dbReference type="PROSITE" id="PS50967">
    <property type="entry name" value="HRDC"/>
    <property type="match status" value="1"/>
</dbReference>
<dbReference type="Gene3D" id="1.10.486.10">
    <property type="entry name" value="PCRA, domain 4"/>
    <property type="match status" value="2"/>
</dbReference>
<dbReference type="SMART" id="SM00341">
    <property type="entry name" value="HRDC"/>
    <property type="match status" value="1"/>
</dbReference>
<dbReference type="Pfam" id="PF13361">
    <property type="entry name" value="UvrD_C"/>
    <property type="match status" value="1"/>
</dbReference>
<reference evidence="7" key="1">
    <citation type="submission" date="2020-05" db="EMBL/GenBank/DDBJ databases">
        <authorList>
            <person name="Chiriac C."/>
            <person name="Salcher M."/>
            <person name="Ghai R."/>
            <person name="Kavagutti S V."/>
        </authorList>
    </citation>
    <scope>NUCLEOTIDE SEQUENCE</scope>
</reference>
<evidence type="ECO:0000256" key="2">
    <source>
        <dbReference type="ARBA" id="ARBA00022801"/>
    </source>
</evidence>
<dbReference type="SUPFAM" id="SSF52540">
    <property type="entry name" value="P-loop containing nucleoside triphosphate hydrolases"/>
    <property type="match status" value="1"/>
</dbReference>
<dbReference type="GO" id="GO:0016787">
    <property type="term" value="F:hydrolase activity"/>
    <property type="evidence" value="ECO:0007669"/>
    <property type="project" value="UniProtKB-KW"/>
</dbReference>
<organism evidence="7">
    <name type="scientific">freshwater metagenome</name>
    <dbReference type="NCBI Taxonomy" id="449393"/>
    <lineage>
        <taxon>unclassified sequences</taxon>
        <taxon>metagenomes</taxon>
        <taxon>ecological metagenomes</taxon>
    </lineage>
</organism>
<dbReference type="InterPro" id="IPR010997">
    <property type="entry name" value="HRDC-like_sf"/>
</dbReference>
<evidence type="ECO:0000259" key="5">
    <source>
        <dbReference type="PROSITE" id="PS50967"/>
    </source>
</evidence>
<dbReference type="InterPro" id="IPR014017">
    <property type="entry name" value="DNA_helicase_UvrD-like_C"/>
</dbReference>
<dbReference type="InterPro" id="IPR027417">
    <property type="entry name" value="P-loop_NTPase"/>
</dbReference>
<dbReference type="Pfam" id="PF00570">
    <property type="entry name" value="HRDC"/>
    <property type="match status" value="1"/>
</dbReference>
<feature type="domain" description="HRDC" evidence="5">
    <location>
        <begin position="274"/>
        <end position="354"/>
    </location>
</feature>
<sequence>MYRINAQSENYEQALAEAGIAYVLKGGERFFDRPEVRQAMTLIRGAARAIPGGLLNQDVDDGAALEPAGSVAGLGQAVRAVLLSMGWDENPPSGAGAVREKWESLSALAGLADEFEASTPTAGLAEFVLELSERSAAQHAPAVDGVTLASLHAAKGLEWSCVHLVGLVDGTLPLIHASTSEQIAEERRLFYVGITRARDELVMSWSKSRNGRGTREPSRFLAALGAAVVGSAPKVVAEPRVVKGPKSAVKCRVCKKVLTVAAERKLKRCLTCEVDFDEALFDRLREWRLAEANRASVPAFVIFTDATLQAIAEAEPSNDEGLLAIVGIGQSKLQRYGSAVRLILDGGSAEDALAASEAAAANTP</sequence>
<dbReference type="GO" id="GO:0000725">
    <property type="term" value="P:recombinational repair"/>
    <property type="evidence" value="ECO:0007669"/>
    <property type="project" value="TreeGrafter"/>
</dbReference>
<dbReference type="InterPro" id="IPR002121">
    <property type="entry name" value="HRDC_dom"/>
</dbReference>
<dbReference type="PANTHER" id="PTHR11070">
    <property type="entry name" value="UVRD / RECB / PCRA DNA HELICASE FAMILY MEMBER"/>
    <property type="match status" value="1"/>
</dbReference>
<dbReference type="InterPro" id="IPR000212">
    <property type="entry name" value="DNA_helicase_UvrD/REP"/>
</dbReference>
<dbReference type="EMBL" id="CAEZVF010000113">
    <property type="protein sequence ID" value="CAB4623985.1"/>
    <property type="molecule type" value="Genomic_DNA"/>
</dbReference>
<dbReference type="GO" id="GO:0043138">
    <property type="term" value="F:3'-5' DNA helicase activity"/>
    <property type="evidence" value="ECO:0007669"/>
    <property type="project" value="TreeGrafter"/>
</dbReference>
<dbReference type="Gene3D" id="3.40.50.300">
    <property type="entry name" value="P-loop containing nucleotide triphosphate hydrolases"/>
    <property type="match status" value="2"/>
</dbReference>
<dbReference type="InterPro" id="IPR044876">
    <property type="entry name" value="HRDC_dom_sf"/>
</dbReference>
<name>A0A6J6IHP9_9ZZZZ</name>
<dbReference type="GO" id="GO:0033202">
    <property type="term" value="C:DNA helicase complex"/>
    <property type="evidence" value="ECO:0007669"/>
    <property type="project" value="TreeGrafter"/>
</dbReference>
<accession>A0A6J6IHP9</accession>
<dbReference type="AlphaFoldDB" id="A0A6J6IHP9"/>
<dbReference type="PANTHER" id="PTHR11070:SF69">
    <property type="entry name" value="ATP-DEPENDENT DNA HELICASE UVRD2"/>
    <property type="match status" value="1"/>
</dbReference>
<protein>
    <submittedName>
        <fullName evidence="7">Unannotated protein</fullName>
    </submittedName>
</protein>
<keyword evidence="3" id="KW-0347">Helicase</keyword>